<reference evidence="2" key="1">
    <citation type="submission" date="2023-07" db="EMBL/GenBank/DDBJ databases">
        <title>The genome sequence of Rhodocytophaga aerolata KACC 12507.</title>
        <authorList>
            <person name="Zhang X."/>
        </authorList>
    </citation>
    <scope>NUCLEOTIDE SEQUENCE</scope>
    <source>
        <strain evidence="2">KACC 12507</strain>
    </source>
</reference>
<protein>
    <submittedName>
        <fullName evidence="2">Uncharacterized protein</fullName>
    </submittedName>
</protein>
<gene>
    <name evidence="2" type="ORF">Q0590_15400</name>
</gene>
<feature type="chain" id="PRO_5045607581" evidence="1">
    <location>
        <begin position="20"/>
        <end position="394"/>
    </location>
</feature>
<dbReference type="RefSeq" id="WP_302038459.1">
    <property type="nucleotide sequence ID" value="NZ_JAUKPO010000008.1"/>
</dbReference>
<keyword evidence="1" id="KW-0732">Signal</keyword>
<proteinExistence type="predicted"/>
<evidence type="ECO:0000313" key="2">
    <source>
        <dbReference type="EMBL" id="MDO1447655.1"/>
    </source>
</evidence>
<name>A0ABT8RAB9_9BACT</name>
<evidence type="ECO:0000313" key="3">
    <source>
        <dbReference type="Proteomes" id="UP001168528"/>
    </source>
</evidence>
<sequence>MKNFTLFLFVVFHISLAQAQYKPVIFDYNKSLFDEGNPLPAETFFMLQGEVPADVDLVSASLLAKDGEELLYKGVWKRAAGDQGNTFQIPVSYRLRSNDEYSFRINYFKEVDQESSNKFQEQLHGYLDGYIDQTIQIEKNRIRLNEPVSRIMDNLNDIVNRSSAYYDNKSNITFQGFSDLVKKSLQNIRNTPLSEGRFTVFKRKDDSNRDVKIKYAQDQITQLKELVKSEVNTLTSTNLLTVYDSKYISKYATEKVNKPLTVNVGYGATYLSGDINSFSYDSAPYVGIAFPLGNGAFNSKFISRTTLSAGVFLGNFRNAEDQRITGPVVGLPIYAALGYPIFEFVRLNAGATLLQNSAAAPDGLNFQQVTVRPFVGISADINLWIGLGRNRRMK</sequence>
<accession>A0ABT8RAB9</accession>
<evidence type="ECO:0000256" key="1">
    <source>
        <dbReference type="SAM" id="SignalP"/>
    </source>
</evidence>
<comment type="caution">
    <text evidence="2">The sequence shown here is derived from an EMBL/GenBank/DDBJ whole genome shotgun (WGS) entry which is preliminary data.</text>
</comment>
<dbReference type="EMBL" id="JAUKPO010000008">
    <property type="protein sequence ID" value="MDO1447655.1"/>
    <property type="molecule type" value="Genomic_DNA"/>
</dbReference>
<keyword evidence="3" id="KW-1185">Reference proteome</keyword>
<organism evidence="2 3">
    <name type="scientific">Rhodocytophaga aerolata</name>
    <dbReference type="NCBI Taxonomy" id="455078"/>
    <lineage>
        <taxon>Bacteria</taxon>
        <taxon>Pseudomonadati</taxon>
        <taxon>Bacteroidota</taxon>
        <taxon>Cytophagia</taxon>
        <taxon>Cytophagales</taxon>
        <taxon>Rhodocytophagaceae</taxon>
        <taxon>Rhodocytophaga</taxon>
    </lineage>
</organism>
<feature type="signal peptide" evidence="1">
    <location>
        <begin position="1"/>
        <end position="19"/>
    </location>
</feature>
<dbReference type="Proteomes" id="UP001168528">
    <property type="component" value="Unassembled WGS sequence"/>
</dbReference>